<evidence type="ECO:0000256" key="2">
    <source>
        <dbReference type="ARBA" id="ARBA00004613"/>
    </source>
</evidence>
<dbReference type="GO" id="GO:0043657">
    <property type="term" value="C:host cell"/>
    <property type="evidence" value="ECO:0007669"/>
    <property type="project" value="UniProtKB-SubCell"/>
</dbReference>
<dbReference type="EMBL" id="CAJVPQ010002456">
    <property type="protein sequence ID" value="CAG8597797.1"/>
    <property type="molecule type" value="Genomic_DNA"/>
</dbReference>
<proteinExistence type="predicted"/>
<dbReference type="Proteomes" id="UP000789570">
    <property type="component" value="Unassembled WGS sequence"/>
</dbReference>
<organism evidence="5 6">
    <name type="scientific">Funneliformis caledonium</name>
    <dbReference type="NCBI Taxonomy" id="1117310"/>
    <lineage>
        <taxon>Eukaryota</taxon>
        <taxon>Fungi</taxon>
        <taxon>Fungi incertae sedis</taxon>
        <taxon>Mucoromycota</taxon>
        <taxon>Glomeromycotina</taxon>
        <taxon>Glomeromycetes</taxon>
        <taxon>Glomerales</taxon>
        <taxon>Glomeraceae</taxon>
        <taxon>Funneliformis</taxon>
    </lineage>
</organism>
<evidence type="ECO:0000256" key="1">
    <source>
        <dbReference type="ARBA" id="ARBA00004340"/>
    </source>
</evidence>
<keyword evidence="3" id="KW-0964">Secreted</keyword>
<keyword evidence="6" id="KW-1185">Reference proteome</keyword>
<feature type="domain" description="Crinkler effector protein N-terminal" evidence="4">
    <location>
        <begin position="4"/>
        <end position="108"/>
    </location>
</feature>
<dbReference type="OrthoDB" id="2673191at2759"/>
<comment type="caution">
    <text evidence="5">The sequence shown here is derived from an EMBL/GenBank/DDBJ whole genome shotgun (WGS) entry which is preliminary data.</text>
</comment>
<sequence>MTDITLTCRLFREIEENTKEFPIKINNSKFVYDLKKLIKEEKKDIFSDTEVDNLELWGVEIHNDNADKFSSLILQDNKSKDIKKLETIKLVSDYWENQPSANFTHIIVDSKFLTMLRSFNQATLNQKQPIEDPDGRENGHSEDTNEAFWVLTNSDPPEQRYRYLDNHENVREEVVRLCDSRKTNKGIPWKVMVDEIRNDLLRTKKIDEKTLKRFYNGDTYKPDEDVLRLIRAWVIKKLEEKRSNNQ</sequence>
<dbReference type="InterPro" id="IPR045379">
    <property type="entry name" value="Crinkler_N"/>
</dbReference>
<evidence type="ECO:0000313" key="6">
    <source>
        <dbReference type="Proteomes" id="UP000789570"/>
    </source>
</evidence>
<reference evidence="5" key="1">
    <citation type="submission" date="2021-06" db="EMBL/GenBank/DDBJ databases">
        <authorList>
            <person name="Kallberg Y."/>
            <person name="Tangrot J."/>
            <person name="Rosling A."/>
        </authorList>
    </citation>
    <scope>NUCLEOTIDE SEQUENCE</scope>
    <source>
        <strain evidence="5">UK204</strain>
    </source>
</reference>
<accession>A0A9N9CF83</accession>
<protein>
    <submittedName>
        <fullName evidence="5">15695_t:CDS:1</fullName>
    </submittedName>
</protein>
<comment type="subcellular location">
    <subcellularLocation>
        <location evidence="1">Host cell</location>
    </subcellularLocation>
    <subcellularLocation>
        <location evidence="2">Secreted</location>
    </subcellularLocation>
</comment>
<evidence type="ECO:0000259" key="4">
    <source>
        <dbReference type="Pfam" id="PF20147"/>
    </source>
</evidence>
<evidence type="ECO:0000313" key="5">
    <source>
        <dbReference type="EMBL" id="CAG8597797.1"/>
    </source>
</evidence>
<dbReference type="Pfam" id="PF20147">
    <property type="entry name" value="Crinkler"/>
    <property type="match status" value="1"/>
</dbReference>
<gene>
    <name evidence="5" type="ORF">FCALED_LOCUS8432</name>
</gene>
<name>A0A9N9CF83_9GLOM</name>
<dbReference type="GO" id="GO:0005576">
    <property type="term" value="C:extracellular region"/>
    <property type="evidence" value="ECO:0007669"/>
    <property type="project" value="UniProtKB-SubCell"/>
</dbReference>
<dbReference type="AlphaFoldDB" id="A0A9N9CF83"/>
<evidence type="ECO:0000256" key="3">
    <source>
        <dbReference type="ARBA" id="ARBA00022525"/>
    </source>
</evidence>